<dbReference type="PANTHER" id="PTHR43032">
    <property type="entry name" value="PROTEIN-METHIONINE-SULFOXIDE REDUCTASE"/>
    <property type="match status" value="1"/>
</dbReference>
<dbReference type="Proteomes" id="UP000515518">
    <property type="component" value="Chromosome"/>
</dbReference>
<dbReference type="Gene3D" id="3.90.420.10">
    <property type="entry name" value="Oxidoreductase, molybdopterin-binding domain"/>
    <property type="match status" value="1"/>
</dbReference>
<dbReference type="EMBL" id="CP050549">
    <property type="protein sequence ID" value="QND42625.1"/>
    <property type="molecule type" value="Genomic_DNA"/>
</dbReference>
<gene>
    <name evidence="3" type="ORF">HB770_15420</name>
</gene>
<dbReference type="InterPro" id="IPR000572">
    <property type="entry name" value="OxRdtase_Mopterin-bd_dom"/>
</dbReference>
<dbReference type="Pfam" id="PF00174">
    <property type="entry name" value="Oxidored_molyb"/>
    <property type="match status" value="1"/>
</dbReference>
<feature type="domain" description="Oxidoreductase molybdopterin-binding" evidence="2">
    <location>
        <begin position="93"/>
        <end position="233"/>
    </location>
</feature>
<dbReference type="PROSITE" id="PS51318">
    <property type="entry name" value="TAT"/>
    <property type="match status" value="1"/>
</dbReference>
<protein>
    <submittedName>
        <fullName evidence="3">Molybdopterin-dependent oxidoreductase</fullName>
    </submittedName>
</protein>
<proteinExistence type="predicted"/>
<keyword evidence="1" id="KW-0732">Signal</keyword>
<dbReference type="InterPro" id="IPR006311">
    <property type="entry name" value="TAT_signal"/>
</dbReference>
<feature type="chain" id="PRO_5028954665" evidence="1">
    <location>
        <begin position="21"/>
        <end position="258"/>
    </location>
</feature>
<dbReference type="CDD" id="cd02108">
    <property type="entry name" value="bact_SO_family_Moco"/>
    <property type="match status" value="1"/>
</dbReference>
<accession>A0A7G6RK43</accession>
<organism evidence="3 4">
    <name type="scientific">Rhizobium leguminosarum bv. viciae</name>
    <dbReference type="NCBI Taxonomy" id="387"/>
    <lineage>
        <taxon>Bacteria</taxon>
        <taxon>Pseudomonadati</taxon>
        <taxon>Pseudomonadota</taxon>
        <taxon>Alphaproteobacteria</taxon>
        <taxon>Hyphomicrobiales</taxon>
        <taxon>Rhizobiaceae</taxon>
        <taxon>Rhizobium/Agrobacterium group</taxon>
        <taxon>Rhizobium</taxon>
    </lineage>
</organism>
<evidence type="ECO:0000313" key="3">
    <source>
        <dbReference type="EMBL" id="QND42625.1"/>
    </source>
</evidence>
<dbReference type="InterPro" id="IPR036374">
    <property type="entry name" value="OxRdtase_Mopterin-bd_sf"/>
</dbReference>
<evidence type="ECO:0000256" key="1">
    <source>
        <dbReference type="SAM" id="SignalP"/>
    </source>
</evidence>
<feature type="signal peptide" evidence="1">
    <location>
        <begin position="1"/>
        <end position="20"/>
    </location>
</feature>
<name>A0A7G6RK43_RHILV</name>
<evidence type="ECO:0000313" key="4">
    <source>
        <dbReference type="Proteomes" id="UP000515518"/>
    </source>
</evidence>
<reference evidence="4" key="1">
    <citation type="journal article" date="2020" name="Mol. Plant Microbe">
        <title>Rhizobial microsymbionts of the narrowly endemic Oxytropis species growing in Kamchatka are characterized by significant genetic diversity and possess a set of genes that are associated with T3SS and T6SS secretion systems and can affect the development of symbiosis.</title>
        <authorList>
            <person name="Safronova V."/>
            <person name="Guro P."/>
            <person name="Sazanova A."/>
            <person name="Kuznetsova I."/>
            <person name="Belimov A."/>
            <person name="Yakubov V."/>
            <person name="Chirak E."/>
            <person name="Afonin A."/>
            <person name="Gogolev Y."/>
            <person name="Andronov E."/>
            <person name="Tikhonovich I."/>
        </authorList>
    </citation>
    <scope>NUCLEOTIDE SEQUENCE [LARGE SCALE GENOMIC DNA]</scope>
    <source>
        <strain evidence="4">RCAM0610</strain>
    </source>
</reference>
<dbReference type="SUPFAM" id="SSF56524">
    <property type="entry name" value="Oxidoreductase molybdopterin-binding domain"/>
    <property type="match status" value="1"/>
</dbReference>
<evidence type="ECO:0000259" key="2">
    <source>
        <dbReference type="Pfam" id="PF00174"/>
    </source>
</evidence>
<dbReference type="PANTHER" id="PTHR43032:SF2">
    <property type="entry name" value="BLL0505 PROTEIN"/>
    <property type="match status" value="1"/>
</dbReference>
<sequence>MSRIITRRHFLIGASMTASALGLAYCDALVESDRTKSVLKIAEGLSMKTQRFLLGDDALAREFTEADISPTFRANGTSMPDNARYIDWMNQRFSSWKLEVGGLVDKPMQLSLAELRALPTRTQITRHDCVEGWSAIGKWTGVPLGALLQAAGLKPEARYIVFHCADEYEMTLDGSGWYYESIDLVDAFHPQTILAHTMNGRDLEVAHGAPLRLRVERQLGYKQAKYLTGIEAVADLGQLYGGNGGFWEDRGYEWYAGI</sequence>
<dbReference type="AlphaFoldDB" id="A0A7G6RK43"/>